<feature type="region of interest" description="Disordered" evidence="1">
    <location>
        <begin position="533"/>
        <end position="655"/>
    </location>
</feature>
<keyword evidence="4" id="KW-1185">Reference proteome</keyword>
<evidence type="ECO:0008006" key="5">
    <source>
        <dbReference type="Google" id="ProtNLM"/>
    </source>
</evidence>
<feature type="compositionally biased region" description="Low complexity" evidence="1">
    <location>
        <begin position="51"/>
        <end position="64"/>
    </location>
</feature>
<dbReference type="STRING" id="229921.ADN01_15515"/>
<feature type="region of interest" description="Disordered" evidence="1">
    <location>
        <begin position="732"/>
        <end position="752"/>
    </location>
</feature>
<feature type="transmembrane region" description="Helical" evidence="2">
    <location>
        <begin position="1101"/>
        <end position="1120"/>
    </location>
</feature>
<feature type="compositionally biased region" description="Low complexity" evidence="1">
    <location>
        <begin position="283"/>
        <end position="296"/>
    </location>
</feature>
<comment type="caution">
    <text evidence="3">The sequence shown here is derived from an EMBL/GenBank/DDBJ whole genome shotgun (WGS) entry which is preliminary data.</text>
</comment>
<reference evidence="3 4" key="1">
    <citation type="submission" date="2015-07" db="EMBL/GenBank/DDBJ databases">
        <title>Genome sequence of Levilinea saccharolytica DSM 16555.</title>
        <authorList>
            <person name="Hemp J."/>
            <person name="Ward L.M."/>
            <person name="Pace L.A."/>
            <person name="Fischer W.W."/>
        </authorList>
    </citation>
    <scope>NUCLEOTIDE SEQUENCE [LARGE SCALE GENOMIC DNA]</scope>
    <source>
        <strain evidence="3 4">KIBI-1</strain>
    </source>
</reference>
<evidence type="ECO:0000256" key="1">
    <source>
        <dbReference type="SAM" id="MobiDB-lite"/>
    </source>
</evidence>
<dbReference type="RefSeq" id="WP_062416832.1">
    <property type="nucleotide sequence ID" value="NZ_DF967974.1"/>
</dbReference>
<dbReference type="Proteomes" id="UP000050501">
    <property type="component" value="Unassembled WGS sequence"/>
</dbReference>
<feature type="compositionally biased region" description="Low complexity" evidence="1">
    <location>
        <begin position="405"/>
        <end position="420"/>
    </location>
</feature>
<dbReference type="EMBL" id="LGCM01000058">
    <property type="protein sequence ID" value="KPL77974.1"/>
    <property type="molecule type" value="Genomic_DNA"/>
</dbReference>
<feature type="compositionally biased region" description="Low complexity" evidence="1">
    <location>
        <begin position="354"/>
        <end position="364"/>
    </location>
</feature>
<evidence type="ECO:0000256" key="2">
    <source>
        <dbReference type="SAM" id="Phobius"/>
    </source>
</evidence>
<keyword evidence="2" id="KW-0472">Membrane</keyword>
<feature type="transmembrane region" description="Helical" evidence="2">
    <location>
        <begin position="859"/>
        <end position="878"/>
    </location>
</feature>
<proteinExistence type="predicted"/>
<feature type="region of interest" description="Disordered" evidence="1">
    <location>
        <begin position="669"/>
        <end position="691"/>
    </location>
</feature>
<feature type="compositionally biased region" description="Polar residues" evidence="1">
    <location>
        <begin position="669"/>
        <end position="678"/>
    </location>
</feature>
<keyword evidence="2" id="KW-0812">Transmembrane</keyword>
<gene>
    <name evidence="3" type="ORF">ADN01_15515</name>
</gene>
<feature type="compositionally biased region" description="Polar residues" evidence="1">
    <location>
        <begin position="141"/>
        <end position="153"/>
    </location>
</feature>
<dbReference type="PATRIC" id="fig|229921.5.peg.1280"/>
<feature type="compositionally biased region" description="Polar residues" evidence="1">
    <location>
        <begin position="537"/>
        <end position="549"/>
    </location>
</feature>
<accession>A0A0P6XCM1</accession>
<protein>
    <recommendedName>
        <fullName evidence="5">Zinc ribbon domain-containing protein</fullName>
    </recommendedName>
</protein>
<dbReference type="OrthoDB" id="161624at2"/>
<sequence>MAEKHCPICGSSNTEAASNCQFCGAPFGDLPARSEPDDTPDWLKDFQSTDSSAAEPEPAAPAESGLPDWLSSIRQRSAAEETPGVEGLLGAEEEEPGAVKADLPDWLSDLRPAAAEPPAPAASEAESEEEDTAWLKGLGDWQSSPLGGDSSAQAAEPDGDDWLRNLGGGLDETPAEPPLPAQPAGNQDWLGGLRDLSAERAAPSSEEEAPLEGLPAWLEDTSAPQTPAASGDQFQDWLADVPEELPAQPSAAAAGLGDLPDWMQTPAEEAPAAAGDTPDWLSAFAAETPAQETPAASDEAPDWLNTFAAETPAQETSAASDETPDWLNTFAVETPAQETPAASDEAPDWLSAFAAETPAEETPAVSENEPDWLSAFAADAPAQEIPAPRGEETPTAGDTPDWLSAFAAETPAEETPAASDETPDWLNAFAAESPAPQGEAPSFQGEAPAAADEAPDWLSAFAAETPAQETPAASDEAPDWLNAFAAETPAPETPAAGDTPDWLSAFAAETPAEETPAVSENEPDWLSAFAADVPTQDAPSFQGDASSFQGEAPAASGDTPDWLSAFAEETPAQEIPTESAPAAAEDGTPDWLKEFAADFSAQETPDAAPQAPDFQGEAPAFQGEAPASPDGTRIFQGETRAFDLPESQPPDGETADWLRAFASEDSAVFTSPTDTTPVSGEPVPAFALGEGTDLPDWLSEVDLSEMNLETDTSGDAALASADQVPDWLRDKASQAGVELSSEAEAEAEAAAAPAGELAPAALPAWLQAMRPVEAVMQTGAEGALVESDRVEKAGPLAGIQGILPTLDLTRQYRKPPRYSSKLKTSEKQREHAELLDALVSGESQPQQVQREFVQAPQRVMRIGIGLLLILVVVLTYMFGGVPANPAAPVEVLHFNNAVGALPPGSTVLLAVDYAPAYSGEMRLAATRVVQLLMEKGLRLALVSTQVTGPVLGADLLRSAAAELPAGSFNPAEQSANLGYLPGGIASLREFANQPRRAVRWPGMWDLPAVQNVNALTDFSAIIVLTDQVEGGRAWMEQVQPLFGESPFLLVSSAQAAPVLQAYVNEGQADGLVAGFTGGMAFAGLSGQTPAGLGGWWGSYRAGLFLAVVLIFLGVILQALIRLSTRRKA</sequence>
<name>A0A0P6XCM1_9CHLR</name>
<dbReference type="AlphaFoldDB" id="A0A0P6XCM1"/>
<organism evidence="3 4">
    <name type="scientific">Levilinea saccharolytica</name>
    <dbReference type="NCBI Taxonomy" id="229921"/>
    <lineage>
        <taxon>Bacteria</taxon>
        <taxon>Bacillati</taxon>
        <taxon>Chloroflexota</taxon>
        <taxon>Anaerolineae</taxon>
        <taxon>Anaerolineales</taxon>
        <taxon>Anaerolineaceae</taxon>
        <taxon>Levilinea</taxon>
    </lineage>
</organism>
<feature type="compositionally biased region" description="Basic and acidic residues" evidence="1">
    <location>
        <begin position="32"/>
        <end position="44"/>
    </location>
</feature>
<keyword evidence="2" id="KW-1133">Transmembrane helix</keyword>
<evidence type="ECO:0000313" key="4">
    <source>
        <dbReference type="Proteomes" id="UP000050501"/>
    </source>
</evidence>
<evidence type="ECO:0000313" key="3">
    <source>
        <dbReference type="EMBL" id="KPL77974.1"/>
    </source>
</evidence>
<feature type="region of interest" description="Disordered" evidence="1">
    <location>
        <begin position="25"/>
        <end position="453"/>
    </location>
</feature>